<dbReference type="EMBL" id="LQMQ01000005">
    <property type="protein sequence ID" value="KUO42521.1"/>
    <property type="molecule type" value="Genomic_DNA"/>
</dbReference>
<dbReference type="Gene3D" id="3.40.50.300">
    <property type="entry name" value="P-loop containing nucleotide triphosphate hydrolases"/>
    <property type="match status" value="2"/>
</dbReference>
<gene>
    <name evidence="4" type="ORF">APZ16_04310</name>
</gene>
<dbReference type="GO" id="GO:0003697">
    <property type="term" value="F:single-stranded DNA binding"/>
    <property type="evidence" value="ECO:0007669"/>
    <property type="project" value="TreeGrafter"/>
</dbReference>
<dbReference type="Pfam" id="PF02463">
    <property type="entry name" value="SMC_N"/>
    <property type="match status" value="1"/>
</dbReference>
<dbReference type="SUPFAM" id="SSF52540">
    <property type="entry name" value="P-loop containing nucleoside triphosphate hydrolases"/>
    <property type="match status" value="1"/>
</dbReference>
<evidence type="ECO:0000256" key="2">
    <source>
        <dbReference type="SAM" id="Coils"/>
    </source>
</evidence>
<feature type="domain" description="RecF/RecN/SMC N-terminal" evidence="3">
    <location>
        <begin position="5"/>
        <end position="605"/>
    </location>
</feature>
<evidence type="ECO:0000313" key="4">
    <source>
        <dbReference type="EMBL" id="KUO42521.1"/>
    </source>
</evidence>
<proteinExistence type="predicted"/>
<dbReference type="PANTHER" id="PTHR45916:SF1">
    <property type="entry name" value="STRUCTURAL MAINTENANCE OF CHROMOSOMES PROTEIN 5"/>
    <property type="match status" value="1"/>
</dbReference>
<accession>A0A147K188</accession>
<name>A0A147K188_HADYE</name>
<feature type="coiled-coil region" evidence="2">
    <location>
        <begin position="345"/>
        <end position="407"/>
    </location>
</feature>
<evidence type="ECO:0000259" key="3">
    <source>
        <dbReference type="Pfam" id="PF02463"/>
    </source>
</evidence>
<organism evidence="4 5">
    <name type="scientific">Hadarchaeum yellowstonense</name>
    <dbReference type="NCBI Taxonomy" id="1776334"/>
    <lineage>
        <taxon>Archaea</taxon>
        <taxon>Methanobacteriati</taxon>
        <taxon>Candidatus Hadarchaeota</taxon>
        <taxon>Candidatus Hadarchaeia</taxon>
        <taxon>Candidatus Hadarchaeales</taxon>
        <taxon>Candidatus Hadarchaeaceae</taxon>
        <taxon>Candidatus Hadarchaeum</taxon>
    </lineage>
</organism>
<evidence type="ECO:0000313" key="5">
    <source>
        <dbReference type="Proteomes" id="UP000074294"/>
    </source>
</evidence>
<protein>
    <recommendedName>
        <fullName evidence="3">RecF/RecN/SMC N-terminal domain-containing protein</fullName>
    </recommendedName>
</protein>
<evidence type="ECO:0000256" key="1">
    <source>
        <dbReference type="ARBA" id="ARBA00023054"/>
    </source>
</evidence>
<keyword evidence="1 2" id="KW-0175">Coiled coil</keyword>
<feature type="coiled-coil region" evidence="2">
    <location>
        <begin position="456"/>
        <end position="494"/>
    </location>
</feature>
<sequence length="634" mass="72678">MSALIREIILENFMSHEYSRIPLKPGLNIIVGPNGAGKSSILLGLAVALGQTYTERSRRLSDLIRRGKDLGRVSVVFDNTPRDGKRPIASINSDTIVLSRYLSRDGNYWHEINSRTSTKGEVMHLLRRLSINPDNMLIIMHQSMIDVFGAIDAKERLKVVEEVVGLKEYRDMILEARERLSHSLSEEEAIKSLLEKAQETLRYWEGEYQRFKRKQELALKRQELELELAWSKFFRQMESVSGLQQRLSDLEGELKEIKEDQLRSAREEEALEKRLKELDFEIDSTYQRLIEQERAHAEAEARGKLLGSLEKAFQRVKADFGEILAGFDSDLRRASRTVLEVAERMKETRSKLVAVKKESEQVKEAYINARVRGAVLGLKRELLEKEVAEVQSELRRARRELEEIEAEASRVGPRVETKRKPQEVMDELKVTNVQLASLADVSPDVERMYLSYQSTLKELQAKAEIAAANRKRALEELDLRRQKWKTEINKLLREVRVRYVEILKRVNATGDVRLENPDDIDEAGLQLLVGFRGAEPQVLDPHTQSGGERTTAIMCFLLSLQQRIKSPIRAIDEFEMHMDPRNREQMMTEILNSMREETAQYIVITPGRLVNVEGVPNVITVQNIAGLSSVKVAA</sequence>
<dbReference type="GO" id="GO:0030915">
    <property type="term" value="C:Smc5-Smc6 complex"/>
    <property type="evidence" value="ECO:0007669"/>
    <property type="project" value="TreeGrafter"/>
</dbReference>
<dbReference type="GO" id="GO:0000724">
    <property type="term" value="P:double-strand break repair via homologous recombination"/>
    <property type="evidence" value="ECO:0007669"/>
    <property type="project" value="TreeGrafter"/>
</dbReference>
<reference evidence="4 5" key="1">
    <citation type="journal article" date="2016" name="Nat. Microbiol.">
        <title>Genomic inference of the metabolism of cosmopolitan subsurface Archaea, Hadesarchaea.</title>
        <authorList>
            <person name="Baker B.J."/>
            <person name="Saw J.H."/>
            <person name="Lind A.E."/>
            <person name="Lazar C.S."/>
            <person name="Hinrichs K.-U."/>
            <person name="Teske A.P."/>
            <person name="Ettema T.J."/>
        </authorList>
    </citation>
    <scope>NUCLEOTIDE SEQUENCE [LARGE SCALE GENOMIC DNA]</scope>
</reference>
<dbReference type="InterPro" id="IPR027417">
    <property type="entry name" value="P-loop_NTPase"/>
</dbReference>
<comment type="caution">
    <text evidence="4">The sequence shown here is derived from an EMBL/GenBank/DDBJ whole genome shotgun (WGS) entry which is preliminary data.</text>
</comment>
<dbReference type="Proteomes" id="UP000074294">
    <property type="component" value="Unassembled WGS sequence"/>
</dbReference>
<dbReference type="AlphaFoldDB" id="A0A147K188"/>
<dbReference type="STRING" id="1776334.APZ16_04310"/>
<dbReference type="InterPro" id="IPR003395">
    <property type="entry name" value="RecF/RecN/SMC_N"/>
</dbReference>
<feature type="coiled-coil region" evidence="2">
    <location>
        <begin position="240"/>
        <end position="267"/>
    </location>
</feature>
<dbReference type="PANTHER" id="PTHR45916">
    <property type="entry name" value="STRUCTURAL MAINTENANCE OF CHROMOSOMES PROTEIN 5"/>
    <property type="match status" value="1"/>
</dbReference>